<keyword evidence="1" id="KW-0732">Signal</keyword>
<evidence type="ECO:0000313" key="3">
    <source>
        <dbReference type="Proteomes" id="UP000730481"/>
    </source>
</evidence>
<feature type="signal peptide" evidence="1">
    <location>
        <begin position="1"/>
        <end position="21"/>
    </location>
</feature>
<dbReference type="Proteomes" id="UP000730481">
    <property type="component" value="Unassembled WGS sequence"/>
</dbReference>
<dbReference type="EMBL" id="PVQB02000950">
    <property type="protein sequence ID" value="KAF4332894.1"/>
    <property type="molecule type" value="Genomic_DNA"/>
</dbReference>
<gene>
    <name evidence="2" type="ORF">FBEOM_13298</name>
</gene>
<protein>
    <submittedName>
        <fullName evidence="2">Antifungsal 2</fullName>
    </submittedName>
</protein>
<proteinExistence type="predicted"/>
<evidence type="ECO:0000256" key="1">
    <source>
        <dbReference type="SAM" id="SignalP"/>
    </source>
</evidence>
<dbReference type="AlphaFoldDB" id="A0A9P5DS87"/>
<accession>A0A9P5DS87</accession>
<evidence type="ECO:0000313" key="2">
    <source>
        <dbReference type="EMBL" id="KAF4332894.1"/>
    </source>
</evidence>
<keyword evidence="3" id="KW-1185">Reference proteome</keyword>
<organism evidence="2 3">
    <name type="scientific">Fusarium beomiforme</name>
    <dbReference type="NCBI Taxonomy" id="44412"/>
    <lineage>
        <taxon>Eukaryota</taxon>
        <taxon>Fungi</taxon>
        <taxon>Dikarya</taxon>
        <taxon>Ascomycota</taxon>
        <taxon>Pezizomycotina</taxon>
        <taxon>Sordariomycetes</taxon>
        <taxon>Hypocreomycetidae</taxon>
        <taxon>Hypocreales</taxon>
        <taxon>Nectriaceae</taxon>
        <taxon>Fusarium</taxon>
        <taxon>Fusarium burgessii species complex</taxon>
    </lineage>
</organism>
<feature type="chain" id="PRO_5040252927" evidence="1">
    <location>
        <begin position="22"/>
        <end position="80"/>
    </location>
</feature>
<dbReference type="OrthoDB" id="4466885at2759"/>
<reference evidence="2" key="1">
    <citation type="journal article" date="2017" name="Mycologia">
        <title>Fusarium algeriense, sp. nov., a novel toxigenic crown rot pathogen of durum wheat from Algeria is nested in the Fusarium burgessii species complex.</title>
        <authorList>
            <person name="Laraba I."/>
            <person name="Keddad A."/>
            <person name="Boureghda H."/>
            <person name="Abdallah N."/>
            <person name="Vaughan M.M."/>
            <person name="Proctor R.H."/>
            <person name="Busman M."/>
            <person name="O'Donnell K."/>
        </authorList>
    </citation>
    <scope>NUCLEOTIDE SEQUENCE</scope>
    <source>
        <strain evidence="2">NRRL 25174</strain>
    </source>
</reference>
<sequence>MQVKTFITVLVTSLLAGEAVAAITPLIATDPVSACQCPRNCSHKSGSKCKYYSGPSSDTSVLSGKCAYRDGLGLVCIAGN</sequence>
<reference evidence="2" key="2">
    <citation type="submission" date="2020-02" db="EMBL/GenBank/DDBJ databases">
        <title>Identification and distribution of gene clusters putatively required for synthesis of sphingolipid metabolism inhibitors in phylogenetically diverse species of the filamentous fungus Fusarium.</title>
        <authorList>
            <person name="Kim H.-S."/>
            <person name="Busman M."/>
            <person name="Brown D.W."/>
            <person name="Divon H."/>
            <person name="Uhlig S."/>
            <person name="Proctor R.H."/>
        </authorList>
    </citation>
    <scope>NUCLEOTIDE SEQUENCE</scope>
    <source>
        <strain evidence="2">NRRL 25174</strain>
    </source>
</reference>
<comment type="caution">
    <text evidence="2">The sequence shown here is derived from an EMBL/GenBank/DDBJ whole genome shotgun (WGS) entry which is preliminary data.</text>
</comment>
<name>A0A9P5DS87_9HYPO</name>